<dbReference type="PANTHER" id="PTHR38926">
    <property type="entry name" value="F-BOX DOMAIN CONTAINING PROTEIN, EXPRESSED"/>
    <property type="match status" value="1"/>
</dbReference>
<dbReference type="EMBL" id="BQFW01000007">
    <property type="protein sequence ID" value="GJJ72727.1"/>
    <property type="molecule type" value="Genomic_DNA"/>
</dbReference>
<reference evidence="2" key="2">
    <citation type="journal article" date="2022" name="Microbiol. Resour. Announc.">
        <title>Whole-Genome Sequence of Entomortierella parvispora E1425, a Mucoromycotan Fungus Associated with Burkholderiaceae-Related Endosymbiotic Bacteria.</title>
        <authorList>
            <person name="Herlambang A."/>
            <person name="Guo Y."/>
            <person name="Takashima Y."/>
            <person name="Narisawa K."/>
            <person name="Ohta H."/>
            <person name="Nishizawa T."/>
        </authorList>
    </citation>
    <scope>NUCLEOTIDE SEQUENCE</scope>
    <source>
        <strain evidence="2">E1425</strain>
    </source>
</reference>
<protein>
    <recommendedName>
        <fullName evidence="4">F-box domain-containing protein</fullName>
    </recommendedName>
</protein>
<evidence type="ECO:0000313" key="2">
    <source>
        <dbReference type="EMBL" id="GJJ72727.1"/>
    </source>
</evidence>
<name>A0A9P3LW48_9FUNG</name>
<keyword evidence="3" id="KW-1185">Reference proteome</keyword>
<dbReference type="Gene3D" id="3.80.10.10">
    <property type="entry name" value="Ribonuclease Inhibitor"/>
    <property type="match status" value="1"/>
</dbReference>
<dbReference type="InterPro" id="IPR032675">
    <property type="entry name" value="LRR_dom_sf"/>
</dbReference>
<dbReference type="OrthoDB" id="2449914at2759"/>
<evidence type="ECO:0008006" key="4">
    <source>
        <dbReference type="Google" id="ProtNLM"/>
    </source>
</evidence>
<dbReference type="AlphaFoldDB" id="A0A9P3LW48"/>
<feature type="region of interest" description="Disordered" evidence="1">
    <location>
        <begin position="1"/>
        <end position="25"/>
    </location>
</feature>
<evidence type="ECO:0000313" key="3">
    <source>
        <dbReference type="Proteomes" id="UP000827284"/>
    </source>
</evidence>
<gene>
    <name evidence="2" type="ORF">EMPS_05085</name>
</gene>
<accession>A0A9P3LW48</accession>
<dbReference type="SUPFAM" id="SSF52047">
    <property type="entry name" value="RNI-like"/>
    <property type="match status" value="1"/>
</dbReference>
<organism evidence="2 3">
    <name type="scientific">Entomortierella parvispora</name>
    <dbReference type="NCBI Taxonomy" id="205924"/>
    <lineage>
        <taxon>Eukaryota</taxon>
        <taxon>Fungi</taxon>
        <taxon>Fungi incertae sedis</taxon>
        <taxon>Mucoromycota</taxon>
        <taxon>Mortierellomycotina</taxon>
        <taxon>Mortierellomycetes</taxon>
        <taxon>Mortierellales</taxon>
        <taxon>Mortierellaceae</taxon>
        <taxon>Entomortierella</taxon>
    </lineage>
</organism>
<evidence type="ECO:0000256" key="1">
    <source>
        <dbReference type="SAM" id="MobiDB-lite"/>
    </source>
</evidence>
<proteinExistence type="predicted"/>
<sequence length="514" mass="58272">MTLIGPQVDSPCSLPQNQKTAPYTTKRQRCSPLELPEILVMLGRHLPRDIVVVCLRVCHMWHQALLPWVWSSIKSRDTENLPQLSALETHAPLVRELYIRNSHCASLWGTVHFAGLTVLSISFPGSEKTVDLIQQHQSTLLFLSVSCFYSPELLEAILGCQRLEKLHFFKACINVSEWIVIYERLLHRLKVLTLSVSPRSTPNDPESLDDSENAVGRLNCSSTVAMLQNLSLVWESASVGKIQDLTFRGGDIQAHFEMIRKCPDLVRLSWCCPVDTTTRSPMHLLVQELQYGTGLDQLESLGLQQAFSNAYFTILIDRLPKLSALDLSCSSFDRQSWQLLKGSALSKRLKSLNLMKCPELSGSTLQDIMCSLVGLVTFKAELISETDLENDKRNWVCSGLKELRICFAPVKKPYEDVIALRLAQLTNLEVLDLDYSRLSLYLSIDGRENEFGVLDRLRTLRSMKSFRVLLSSVAWNNIEFEWVLEHWPKLRNLYVPVCGGNLGILAGQVDHHYY</sequence>
<comment type="caution">
    <text evidence="2">The sequence shown here is derived from an EMBL/GenBank/DDBJ whole genome shotgun (WGS) entry which is preliminary data.</text>
</comment>
<dbReference type="Proteomes" id="UP000827284">
    <property type="component" value="Unassembled WGS sequence"/>
</dbReference>
<dbReference type="PANTHER" id="PTHR38926:SF72">
    <property type="entry name" value="IM:7136021-RELATED"/>
    <property type="match status" value="1"/>
</dbReference>
<feature type="compositionally biased region" description="Polar residues" evidence="1">
    <location>
        <begin position="13"/>
        <end position="25"/>
    </location>
</feature>
<reference evidence="2" key="1">
    <citation type="submission" date="2021-11" db="EMBL/GenBank/DDBJ databases">
        <authorList>
            <person name="Herlambang A."/>
            <person name="Guo Y."/>
            <person name="Takashima Y."/>
            <person name="Nishizawa T."/>
        </authorList>
    </citation>
    <scope>NUCLEOTIDE SEQUENCE</scope>
    <source>
        <strain evidence="2">E1425</strain>
    </source>
</reference>